<proteinExistence type="predicted"/>
<keyword evidence="2" id="KW-1185">Reference proteome</keyword>
<dbReference type="OrthoDB" id="3242181at2759"/>
<evidence type="ECO:0000313" key="1">
    <source>
        <dbReference type="EMBL" id="KZT12213.1"/>
    </source>
</evidence>
<dbReference type="InParanoid" id="A0A165HUQ6"/>
<reference evidence="1 2" key="1">
    <citation type="journal article" date="2016" name="Mol. Biol. Evol.">
        <title>Comparative Genomics of Early-Diverging Mushroom-Forming Fungi Provides Insights into the Origins of Lignocellulose Decay Capabilities.</title>
        <authorList>
            <person name="Nagy L.G."/>
            <person name="Riley R."/>
            <person name="Tritt A."/>
            <person name="Adam C."/>
            <person name="Daum C."/>
            <person name="Floudas D."/>
            <person name="Sun H."/>
            <person name="Yadav J.S."/>
            <person name="Pangilinan J."/>
            <person name="Larsson K.H."/>
            <person name="Matsuura K."/>
            <person name="Barry K."/>
            <person name="Labutti K."/>
            <person name="Kuo R."/>
            <person name="Ohm R.A."/>
            <person name="Bhattacharya S.S."/>
            <person name="Shirouzu T."/>
            <person name="Yoshinaga Y."/>
            <person name="Martin F.M."/>
            <person name="Grigoriev I.V."/>
            <person name="Hibbett D.S."/>
        </authorList>
    </citation>
    <scope>NUCLEOTIDE SEQUENCE [LARGE SCALE GENOMIC DNA]</scope>
    <source>
        <strain evidence="1 2">93-53</strain>
    </source>
</reference>
<dbReference type="Proteomes" id="UP000076871">
    <property type="component" value="Unassembled WGS sequence"/>
</dbReference>
<dbReference type="AlphaFoldDB" id="A0A165HUQ6"/>
<organism evidence="1 2">
    <name type="scientific">Laetiporus sulphureus 93-53</name>
    <dbReference type="NCBI Taxonomy" id="1314785"/>
    <lineage>
        <taxon>Eukaryota</taxon>
        <taxon>Fungi</taxon>
        <taxon>Dikarya</taxon>
        <taxon>Basidiomycota</taxon>
        <taxon>Agaricomycotina</taxon>
        <taxon>Agaricomycetes</taxon>
        <taxon>Polyporales</taxon>
        <taxon>Laetiporus</taxon>
    </lineage>
</organism>
<evidence type="ECO:0008006" key="3">
    <source>
        <dbReference type="Google" id="ProtNLM"/>
    </source>
</evidence>
<dbReference type="GeneID" id="63822468"/>
<evidence type="ECO:0000313" key="2">
    <source>
        <dbReference type="Proteomes" id="UP000076871"/>
    </source>
</evidence>
<dbReference type="RefSeq" id="XP_040769861.1">
    <property type="nucleotide sequence ID" value="XM_040905438.1"/>
</dbReference>
<accession>A0A165HUQ6</accession>
<dbReference type="STRING" id="1314785.A0A165HUQ6"/>
<dbReference type="EMBL" id="KV427606">
    <property type="protein sequence ID" value="KZT12213.1"/>
    <property type="molecule type" value="Genomic_DNA"/>
</dbReference>
<protein>
    <recommendedName>
        <fullName evidence="3">Arrestin-like N-terminal domain-containing protein</fullName>
    </recommendedName>
</protein>
<gene>
    <name evidence="1" type="ORF">LAESUDRAFT_670568</name>
</gene>
<sequence length="442" mass="47827">MDHILGRHNSLSPLPGYRSSSLACTPPYSAEPHAQEQRIALNRLRRRPSGDFVKHSRSGGLSLWLSRQDSSANLPAYGCGDFVEGTVTLSKPETTTSVEVRIEGSLRLKEVAEGGTTATKLCASTVTLWGRDAQPGQCPPSLPFSLALPPSFTDGRDTYPLPPTHEAQLSGVPGFHAVIEYIITAVAQKGRSSGLLRSSNSTVSTPFVYYPRSRPAVPLPPPILRSPGPHGMLSAADWRRYETVMTAKVAGVKDITARFYIPTARVFSMAEPIPFHLIFASTPSSLAAFLPFGPTGARTGARQHTRVQLLRQTNVDARGQLVLGTKTDIWRTVEIGDAAFRHAGDGPDWTSYSGEICVSDQIRIGGFKAGGLTIRDFIVLSMTPPDPSRAPFHELRQVVPVRLTTDSWESDGAGQTFSASDYTIPLITSDPRLLDAPIPYGL</sequence>
<name>A0A165HUQ6_9APHY</name>